<comment type="similarity">
    <text evidence="2 3">Belongs to the short-chain dehydrogenases/reductases (SDR) family.</text>
</comment>
<dbReference type="PANTHER" id="PTHR42760">
    <property type="entry name" value="SHORT-CHAIN DEHYDROGENASES/REDUCTASES FAMILY MEMBER"/>
    <property type="match status" value="1"/>
</dbReference>
<dbReference type="Pfam" id="PF00106">
    <property type="entry name" value="adh_short"/>
    <property type="match status" value="1"/>
</dbReference>
<proteinExistence type="inferred from homology"/>
<dbReference type="GO" id="GO:0016616">
    <property type="term" value="F:oxidoreductase activity, acting on the CH-OH group of donors, NAD or NADP as acceptor"/>
    <property type="evidence" value="ECO:0007669"/>
    <property type="project" value="TreeGrafter"/>
</dbReference>
<evidence type="ECO:0000313" key="4">
    <source>
        <dbReference type="EMBL" id="CAI8046755.1"/>
    </source>
</evidence>
<comment type="pathway">
    <text evidence="1">Lipid metabolism; fatty acid biosynthesis.</text>
</comment>
<comment type="caution">
    <text evidence="4">The sequence shown here is derived from an EMBL/GenBank/DDBJ whole genome shotgun (WGS) entry which is preliminary data.</text>
</comment>
<dbReference type="InterPro" id="IPR002347">
    <property type="entry name" value="SDR_fam"/>
</dbReference>
<reference evidence="4" key="1">
    <citation type="submission" date="2023-03" db="EMBL/GenBank/DDBJ databases">
        <authorList>
            <person name="Steffen K."/>
            <person name="Cardenas P."/>
        </authorList>
    </citation>
    <scope>NUCLEOTIDE SEQUENCE</scope>
</reference>
<organism evidence="4 5">
    <name type="scientific">Geodia barretti</name>
    <name type="common">Barrett's horny sponge</name>
    <dbReference type="NCBI Taxonomy" id="519541"/>
    <lineage>
        <taxon>Eukaryota</taxon>
        <taxon>Metazoa</taxon>
        <taxon>Porifera</taxon>
        <taxon>Demospongiae</taxon>
        <taxon>Heteroscleromorpha</taxon>
        <taxon>Tetractinellida</taxon>
        <taxon>Astrophorina</taxon>
        <taxon>Geodiidae</taxon>
        <taxon>Geodia</taxon>
    </lineage>
</organism>
<name>A0AA35TEB2_GEOBA</name>
<evidence type="ECO:0000313" key="5">
    <source>
        <dbReference type="Proteomes" id="UP001174909"/>
    </source>
</evidence>
<dbReference type="SUPFAM" id="SSF51735">
    <property type="entry name" value="NAD(P)-binding Rossmann-fold domains"/>
    <property type="match status" value="1"/>
</dbReference>
<dbReference type="InterPro" id="IPR036291">
    <property type="entry name" value="NAD(P)-bd_dom_sf"/>
</dbReference>
<dbReference type="PRINTS" id="PR00080">
    <property type="entry name" value="SDRFAMILY"/>
</dbReference>
<sequence length="215" mass="22260">MRLENKVALITGAGRGIGRAIALAYAGEGANLALAARSLNELSETAQAAQSLGASTCVVSVDVTDQDAVAGMARQAEENFGRIDILVNNAGIVGPIGALEDNDVNAWIRTIQVNLVGTYLCCRAVIPIMAKGGGGRIINLSGSGSTSAPYHLSAYGSSKAAIIRLTEILSLELAEKNIQVNALGPGSIHTRMWEEITGQAQAVGGHRALRVWIAG</sequence>
<dbReference type="AlphaFoldDB" id="A0AA35TEB2"/>
<keyword evidence="5" id="KW-1185">Reference proteome</keyword>
<evidence type="ECO:0000256" key="2">
    <source>
        <dbReference type="ARBA" id="ARBA00006484"/>
    </source>
</evidence>
<dbReference type="Proteomes" id="UP001174909">
    <property type="component" value="Unassembled WGS sequence"/>
</dbReference>
<dbReference type="Gene3D" id="3.40.50.720">
    <property type="entry name" value="NAD(P)-binding Rossmann-like Domain"/>
    <property type="match status" value="1"/>
</dbReference>
<gene>
    <name evidence="4" type="ORF">GBAR_LOCUS25848</name>
</gene>
<dbReference type="CDD" id="cd05233">
    <property type="entry name" value="SDR_c"/>
    <property type="match status" value="1"/>
</dbReference>
<dbReference type="EMBL" id="CASHTH010003588">
    <property type="protein sequence ID" value="CAI8046755.1"/>
    <property type="molecule type" value="Genomic_DNA"/>
</dbReference>
<dbReference type="FunFam" id="3.40.50.720:FF:000084">
    <property type="entry name" value="Short-chain dehydrogenase reductase"/>
    <property type="match status" value="1"/>
</dbReference>
<dbReference type="PRINTS" id="PR00081">
    <property type="entry name" value="GDHRDH"/>
</dbReference>
<protein>
    <submittedName>
        <fullName evidence="4">Uncharacterized oxidoreductase YxbG</fullName>
    </submittedName>
</protein>
<accession>A0AA35TEB2</accession>
<evidence type="ECO:0000256" key="1">
    <source>
        <dbReference type="ARBA" id="ARBA00005194"/>
    </source>
</evidence>
<evidence type="ECO:0000256" key="3">
    <source>
        <dbReference type="RuleBase" id="RU000363"/>
    </source>
</evidence>